<dbReference type="InterPro" id="IPR010730">
    <property type="entry name" value="HET"/>
</dbReference>
<evidence type="ECO:0000313" key="3">
    <source>
        <dbReference type="Proteomes" id="UP000433876"/>
    </source>
</evidence>
<protein>
    <recommendedName>
        <fullName evidence="1">Heterokaryon incompatibility domain-containing protein</fullName>
    </recommendedName>
</protein>
<gene>
    <name evidence="2" type="ORF">SMACR_08198</name>
</gene>
<feature type="domain" description="Heterokaryon incompatibility" evidence="1">
    <location>
        <begin position="258"/>
        <end position="409"/>
    </location>
</feature>
<comment type="caution">
    <text evidence="2">The sequence shown here is derived from an EMBL/GenBank/DDBJ whole genome shotgun (WGS) entry which is preliminary data.</text>
</comment>
<sequence>MAYASTNSQAESAMVAAHVLCDACSRVVKESKWVNHLAGRAPVDDTLYRDHTDIFLHSLDKAQLRRSSAAGCHLCTMAMEDDQDWNDDSDDEETGVIQADVWYSVYAAVDEERVCVTLRRITNILASDFSPGDRDGIERTLRKQGELDWQARNQYESPISDMYFHWAKDTDVLYPRSMLWPGCQLPCSTASPETMTLVRHFLNNCLKNHSECNTHLSKSKSSDNWLPTRLIDVGTEVGTLTPRLVIPSESLSLAGMQYVTLSHSWAISKKSLNLLVENCEQLTRVIPLDALSQTFRDALQITQQLGHRYIWIDSLCIIQNSADDWQKEALLMSLVYGRSSCNIAAMGMSGVDGCFSQRNPLAFSPCRITDTDDGGAVYASSQSHNPSNMFSAGGKTKPPLLYRGWVLQERMLSSRMVYFGGPQLYWECCCERLAESWAFKSQLTMDRHLGISSAFSSKAHFQVLCDTSTIPNLELGSNTNAVVSIKAIRLYLHWQEILSTYLETQLTFTTDRLIALAGIAKAIEDHAGLTYIAGTWAELHPLDLLWRFKETIIAKLEPRAVSGTNAPSWSWAAKEGERDFFPDRYDLVDENTAVKVTYATGIRHFPHRTFSSQFTLDKERKITLSFDGKVKRGTAFTEELFPDSIREDDEVQDGKWKHRVLLHDKIAPITVRFDDPLPDGEPVLLLLLMEWYIYKGEDPEKRYQGGLVLVPETEMKQAQYGDSGRLQVYRRVGAFKTGEPGASVHAFLDTLSDDNLEMVKVC</sequence>
<name>A0A8S8ZMX5_SORMA</name>
<dbReference type="PANTHER" id="PTHR33112">
    <property type="entry name" value="DOMAIN PROTEIN, PUTATIVE-RELATED"/>
    <property type="match status" value="1"/>
</dbReference>
<reference evidence="2 3" key="1">
    <citation type="submission" date="2017-07" db="EMBL/GenBank/DDBJ databases">
        <title>Genome sequence of the Sordaria macrospora wild type strain R19027.</title>
        <authorList>
            <person name="Nowrousian M."/>
            <person name="Teichert I."/>
            <person name="Kueck U."/>
        </authorList>
    </citation>
    <scope>NUCLEOTIDE SEQUENCE [LARGE SCALE GENOMIC DNA]</scope>
    <source>
        <strain evidence="2 3">R19027</strain>
        <tissue evidence="2">Mycelium</tissue>
    </source>
</reference>
<dbReference type="EMBL" id="NMPR01000117">
    <property type="protein sequence ID" value="KAA8630031.1"/>
    <property type="molecule type" value="Genomic_DNA"/>
</dbReference>
<dbReference type="Pfam" id="PF06985">
    <property type="entry name" value="HET"/>
    <property type="match status" value="1"/>
</dbReference>
<accession>A0A8S8ZMX5</accession>
<dbReference type="Proteomes" id="UP000433876">
    <property type="component" value="Unassembled WGS sequence"/>
</dbReference>
<organism evidence="2 3">
    <name type="scientific">Sordaria macrospora</name>
    <dbReference type="NCBI Taxonomy" id="5147"/>
    <lineage>
        <taxon>Eukaryota</taxon>
        <taxon>Fungi</taxon>
        <taxon>Dikarya</taxon>
        <taxon>Ascomycota</taxon>
        <taxon>Pezizomycotina</taxon>
        <taxon>Sordariomycetes</taxon>
        <taxon>Sordariomycetidae</taxon>
        <taxon>Sordariales</taxon>
        <taxon>Sordariaceae</taxon>
        <taxon>Sordaria</taxon>
    </lineage>
</organism>
<dbReference type="VEuPathDB" id="FungiDB:SMAC_08198"/>
<dbReference type="AlphaFoldDB" id="A0A8S8ZMX5"/>
<dbReference type="PANTHER" id="PTHR33112:SF8">
    <property type="entry name" value="HETEROKARYON INCOMPATIBILITY DOMAIN-CONTAINING PROTEIN"/>
    <property type="match status" value="1"/>
</dbReference>
<dbReference type="VEuPathDB" id="FungiDB:SMAC_04898"/>
<evidence type="ECO:0000313" key="2">
    <source>
        <dbReference type="EMBL" id="KAA8630031.1"/>
    </source>
</evidence>
<proteinExistence type="predicted"/>
<evidence type="ECO:0000259" key="1">
    <source>
        <dbReference type="Pfam" id="PF06985"/>
    </source>
</evidence>